<proteinExistence type="predicted"/>
<sequence>MTVGTIRDENGQVALLHRKRSLFFTASPGTRPAIFAGPWYESARTPVRELTSNSLLTTICPRANASSLKRLPPAELMAQSLCALAAGVLPCHTRERTQSRIQVALVTDGGTGRGDRDASAHSSGPAGEWPVSWPPAPPQFHRACARRSKTGTGKRAPVTSRRPSRWPGSRYERDGCKMAGQRWASGAGPGQGWADVSAQVAISNARPASCRRRRLWNWRAPDIRRLRAHAAQGLQAAGESESREAPG</sequence>
<dbReference type="EMBL" id="KV722414">
    <property type="protein sequence ID" value="OCH90009.1"/>
    <property type="molecule type" value="Genomic_DNA"/>
</dbReference>
<evidence type="ECO:0000256" key="1">
    <source>
        <dbReference type="SAM" id="MobiDB-lite"/>
    </source>
</evidence>
<organism evidence="2 3">
    <name type="scientific">Obba rivulosa</name>
    <dbReference type="NCBI Taxonomy" id="1052685"/>
    <lineage>
        <taxon>Eukaryota</taxon>
        <taxon>Fungi</taxon>
        <taxon>Dikarya</taxon>
        <taxon>Basidiomycota</taxon>
        <taxon>Agaricomycotina</taxon>
        <taxon>Agaricomycetes</taxon>
        <taxon>Polyporales</taxon>
        <taxon>Gelatoporiaceae</taxon>
        <taxon>Obba</taxon>
    </lineage>
</organism>
<name>A0A8E2DLL8_9APHY</name>
<evidence type="ECO:0000313" key="3">
    <source>
        <dbReference type="Proteomes" id="UP000250043"/>
    </source>
</evidence>
<reference evidence="2 3" key="1">
    <citation type="submission" date="2016-07" db="EMBL/GenBank/DDBJ databases">
        <title>Draft genome of the white-rot fungus Obba rivulosa 3A-2.</title>
        <authorList>
            <consortium name="DOE Joint Genome Institute"/>
            <person name="Miettinen O."/>
            <person name="Riley R."/>
            <person name="Acob R."/>
            <person name="Barry K."/>
            <person name="Cullen D."/>
            <person name="De Vries R."/>
            <person name="Hainaut M."/>
            <person name="Hatakka A."/>
            <person name="Henrissat B."/>
            <person name="Hilden K."/>
            <person name="Kuo R."/>
            <person name="Labutti K."/>
            <person name="Lipzen A."/>
            <person name="Makela M.R."/>
            <person name="Sandor L."/>
            <person name="Spatafora J.W."/>
            <person name="Grigoriev I.V."/>
            <person name="Hibbett D.S."/>
        </authorList>
    </citation>
    <scope>NUCLEOTIDE SEQUENCE [LARGE SCALE GENOMIC DNA]</scope>
    <source>
        <strain evidence="2 3">3A-2</strain>
    </source>
</reference>
<dbReference type="AlphaFoldDB" id="A0A8E2DLL8"/>
<keyword evidence="3" id="KW-1185">Reference proteome</keyword>
<feature type="region of interest" description="Disordered" evidence="1">
    <location>
        <begin position="107"/>
        <end position="172"/>
    </location>
</feature>
<evidence type="ECO:0000313" key="2">
    <source>
        <dbReference type="EMBL" id="OCH90009.1"/>
    </source>
</evidence>
<dbReference type="Proteomes" id="UP000250043">
    <property type="component" value="Unassembled WGS sequence"/>
</dbReference>
<gene>
    <name evidence="2" type="ORF">OBBRIDRAFT_632650</name>
</gene>
<accession>A0A8E2DLL8</accession>
<protein>
    <submittedName>
        <fullName evidence="2">Uncharacterized protein</fullName>
    </submittedName>
</protein>